<dbReference type="EMBL" id="DXCN01000078">
    <property type="protein sequence ID" value="HIY96012.1"/>
    <property type="molecule type" value="Genomic_DNA"/>
</dbReference>
<gene>
    <name evidence="2" type="ORF">H9821_10250</name>
</gene>
<organism evidence="2 3">
    <name type="scientific">Candidatus Rothia avicola</name>
    <dbReference type="NCBI Taxonomy" id="2840478"/>
    <lineage>
        <taxon>Bacteria</taxon>
        <taxon>Bacillati</taxon>
        <taxon>Actinomycetota</taxon>
        <taxon>Actinomycetes</taxon>
        <taxon>Micrococcales</taxon>
        <taxon>Micrococcaceae</taxon>
        <taxon>Rothia</taxon>
    </lineage>
</organism>
<dbReference type="AlphaFoldDB" id="A0A9D1ZTS3"/>
<accession>A0A9D1ZTS3</accession>
<reference evidence="2" key="2">
    <citation type="submission" date="2021-04" db="EMBL/GenBank/DDBJ databases">
        <authorList>
            <person name="Gilroy R."/>
        </authorList>
    </citation>
    <scope>NUCLEOTIDE SEQUENCE</scope>
    <source>
        <strain evidence="2">ChiHjej12B11-9195</strain>
    </source>
</reference>
<proteinExistence type="predicted"/>
<keyword evidence="1" id="KW-0812">Transmembrane</keyword>
<keyword evidence="1" id="KW-1133">Transmembrane helix</keyword>
<sequence length="50" mass="5317">MVIIVDLVLYAIIVGLLAMLLVAYASDGWTKLEKKSAEALHRDLAFGAGG</sequence>
<comment type="caution">
    <text evidence="2">The sequence shown here is derived from an EMBL/GenBank/DDBJ whole genome shotgun (WGS) entry which is preliminary data.</text>
</comment>
<keyword evidence="1" id="KW-0472">Membrane</keyword>
<dbReference type="Proteomes" id="UP000824134">
    <property type="component" value="Unassembled WGS sequence"/>
</dbReference>
<evidence type="ECO:0000313" key="2">
    <source>
        <dbReference type="EMBL" id="HIY96012.1"/>
    </source>
</evidence>
<protein>
    <submittedName>
        <fullName evidence="2">Uncharacterized protein</fullName>
    </submittedName>
</protein>
<name>A0A9D1ZTS3_9MICC</name>
<reference evidence="2" key="1">
    <citation type="journal article" date="2021" name="PeerJ">
        <title>Extensive microbial diversity within the chicken gut microbiome revealed by metagenomics and culture.</title>
        <authorList>
            <person name="Gilroy R."/>
            <person name="Ravi A."/>
            <person name="Getino M."/>
            <person name="Pursley I."/>
            <person name="Horton D.L."/>
            <person name="Alikhan N.F."/>
            <person name="Baker D."/>
            <person name="Gharbi K."/>
            <person name="Hall N."/>
            <person name="Watson M."/>
            <person name="Adriaenssens E.M."/>
            <person name="Foster-Nyarko E."/>
            <person name="Jarju S."/>
            <person name="Secka A."/>
            <person name="Antonio M."/>
            <person name="Oren A."/>
            <person name="Chaudhuri R.R."/>
            <person name="La Ragione R."/>
            <person name="Hildebrand F."/>
            <person name="Pallen M.J."/>
        </authorList>
    </citation>
    <scope>NUCLEOTIDE SEQUENCE</scope>
    <source>
        <strain evidence="2">ChiHjej12B11-9195</strain>
    </source>
</reference>
<evidence type="ECO:0000256" key="1">
    <source>
        <dbReference type="SAM" id="Phobius"/>
    </source>
</evidence>
<evidence type="ECO:0000313" key="3">
    <source>
        <dbReference type="Proteomes" id="UP000824134"/>
    </source>
</evidence>
<feature type="transmembrane region" description="Helical" evidence="1">
    <location>
        <begin position="7"/>
        <end position="26"/>
    </location>
</feature>